<feature type="compositionally biased region" description="Pro residues" evidence="1">
    <location>
        <begin position="264"/>
        <end position="276"/>
    </location>
</feature>
<dbReference type="Proteomes" id="UP001597063">
    <property type="component" value="Unassembled WGS sequence"/>
</dbReference>
<keyword evidence="3" id="KW-1185">Reference proteome</keyword>
<dbReference type="RefSeq" id="WP_131755641.1">
    <property type="nucleotide sequence ID" value="NZ_CAACUY010000007.1"/>
</dbReference>
<organism evidence="2 3">
    <name type="scientific">Actinomadura fibrosa</name>
    <dbReference type="NCBI Taxonomy" id="111802"/>
    <lineage>
        <taxon>Bacteria</taxon>
        <taxon>Bacillati</taxon>
        <taxon>Actinomycetota</taxon>
        <taxon>Actinomycetes</taxon>
        <taxon>Streptosporangiales</taxon>
        <taxon>Thermomonosporaceae</taxon>
        <taxon>Actinomadura</taxon>
    </lineage>
</organism>
<feature type="region of interest" description="Disordered" evidence="1">
    <location>
        <begin position="259"/>
        <end position="282"/>
    </location>
</feature>
<sequence length="450" mass="48675">MTKAQQQALATWQALPAQHATCLTVIYRADQAAEAEQRGAWTTGGRTEKASVWRWRPYRPVRTPPADSLAAQLRAHGLNHAAALAAFTALDDHGLIEVRPCGTQGRDIKLTTAGRKVARAGGVDPAHTGTKDLLSEGLWEMLVSVWQAHPDAYPASDSGAWDRLLHADPNPLVRVADTPYRLDQYRLRRAMLLTDAGADHYRRNWHTYARAYPDVNAPHPDAATVAWPPHVDETLARLRHQCQQLRDLITALPAAADALSSPAAAPPPPIELPHLPPAGTAPADLASSLERLHRAARHTQAAIDRATARYNGAIRDALTGYAAVLADHTADAHTPYRDACLHYAHTAAAVLDAAVTGHDPDRALRTQPPADADWPWAPPPSPATGLPDLDAKLRTAHQAATPPRRRTTGDPDLLTTAALLTDYADTLTTLLADGHLLRLLLRRAPATEQS</sequence>
<comment type="caution">
    <text evidence="2">The sequence shown here is derived from an EMBL/GenBank/DDBJ whole genome shotgun (WGS) entry which is preliminary data.</text>
</comment>
<name>A0ABW2XJ92_9ACTN</name>
<dbReference type="EMBL" id="JBHTGP010000007">
    <property type="protein sequence ID" value="MFD0686022.1"/>
    <property type="molecule type" value="Genomic_DNA"/>
</dbReference>
<protein>
    <recommendedName>
        <fullName evidence="4">MarR family transcriptional regulator</fullName>
    </recommendedName>
</protein>
<proteinExistence type="predicted"/>
<evidence type="ECO:0000256" key="1">
    <source>
        <dbReference type="SAM" id="MobiDB-lite"/>
    </source>
</evidence>
<evidence type="ECO:0008006" key="4">
    <source>
        <dbReference type="Google" id="ProtNLM"/>
    </source>
</evidence>
<accession>A0ABW2XJ92</accession>
<evidence type="ECO:0000313" key="2">
    <source>
        <dbReference type="EMBL" id="MFD0686022.1"/>
    </source>
</evidence>
<reference evidence="3" key="1">
    <citation type="journal article" date="2019" name="Int. J. Syst. Evol. Microbiol.">
        <title>The Global Catalogue of Microorganisms (GCM) 10K type strain sequencing project: providing services to taxonomists for standard genome sequencing and annotation.</title>
        <authorList>
            <consortium name="The Broad Institute Genomics Platform"/>
            <consortium name="The Broad Institute Genome Sequencing Center for Infectious Disease"/>
            <person name="Wu L."/>
            <person name="Ma J."/>
        </authorList>
    </citation>
    <scope>NUCLEOTIDE SEQUENCE [LARGE SCALE GENOMIC DNA]</scope>
    <source>
        <strain evidence="3">JCM 9371</strain>
    </source>
</reference>
<evidence type="ECO:0000313" key="3">
    <source>
        <dbReference type="Proteomes" id="UP001597063"/>
    </source>
</evidence>
<gene>
    <name evidence="2" type="ORF">ACFQZM_16075</name>
</gene>
<feature type="region of interest" description="Disordered" evidence="1">
    <location>
        <begin position="359"/>
        <end position="388"/>
    </location>
</feature>